<dbReference type="PANTHER" id="PTHR24223:SF415">
    <property type="entry name" value="FI20190P1"/>
    <property type="match status" value="1"/>
</dbReference>
<keyword evidence="1 6" id="KW-0812">Transmembrane</keyword>
<dbReference type="InterPro" id="IPR036640">
    <property type="entry name" value="ABC1_TM_sf"/>
</dbReference>
<accession>A0A0C9VBM2</accession>
<keyword evidence="2" id="KW-0547">Nucleotide-binding</keyword>
<dbReference type="InterPro" id="IPR050173">
    <property type="entry name" value="ABC_transporter_C-like"/>
</dbReference>
<dbReference type="Gene3D" id="1.20.1560.10">
    <property type="entry name" value="ABC transporter type 1, transmembrane domain"/>
    <property type="match status" value="1"/>
</dbReference>
<reference evidence="7 8" key="1">
    <citation type="submission" date="2014-06" db="EMBL/GenBank/DDBJ databases">
        <title>Evolutionary Origins and Diversification of the Mycorrhizal Mutualists.</title>
        <authorList>
            <consortium name="DOE Joint Genome Institute"/>
            <consortium name="Mycorrhizal Genomics Consortium"/>
            <person name="Kohler A."/>
            <person name="Kuo A."/>
            <person name="Nagy L.G."/>
            <person name="Floudas D."/>
            <person name="Copeland A."/>
            <person name="Barry K.W."/>
            <person name="Cichocki N."/>
            <person name="Veneault-Fourrey C."/>
            <person name="LaButti K."/>
            <person name="Lindquist E.A."/>
            <person name="Lipzen A."/>
            <person name="Lundell T."/>
            <person name="Morin E."/>
            <person name="Murat C."/>
            <person name="Riley R."/>
            <person name="Ohm R."/>
            <person name="Sun H."/>
            <person name="Tunlid A."/>
            <person name="Henrissat B."/>
            <person name="Grigoriev I.V."/>
            <person name="Hibbett D.S."/>
            <person name="Martin F."/>
        </authorList>
    </citation>
    <scope>NUCLEOTIDE SEQUENCE [LARGE SCALE GENOMIC DNA]</scope>
    <source>
        <strain evidence="7 8">SS14</strain>
    </source>
</reference>
<feature type="transmembrane region" description="Helical" evidence="6">
    <location>
        <begin position="46"/>
        <end position="66"/>
    </location>
</feature>
<evidence type="ECO:0000313" key="7">
    <source>
        <dbReference type="EMBL" id="KIJ38902.1"/>
    </source>
</evidence>
<organism evidence="7 8">
    <name type="scientific">Sphaerobolus stellatus (strain SS14)</name>
    <dbReference type="NCBI Taxonomy" id="990650"/>
    <lineage>
        <taxon>Eukaryota</taxon>
        <taxon>Fungi</taxon>
        <taxon>Dikarya</taxon>
        <taxon>Basidiomycota</taxon>
        <taxon>Agaricomycotina</taxon>
        <taxon>Agaricomycetes</taxon>
        <taxon>Phallomycetidae</taxon>
        <taxon>Geastrales</taxon>
        <taxon>Sphaerobolaceae</taxon>
        <taxon>Sphaerobolus</taxon>
    </lineage>
</organism>
<keyword evidence="3" id="KW-0067">ATP-binding</keyword>
<keyword evidence="8" id="KW-1185">Reference proteome</keyword>
<protein>
    <recommendedName>
        <fullName evidence="9">ABC transmembrane type-1 domain-containing protein</fullName>
    </recommendedName>
</protein>
<keyword evidence="5 6" id="KW-0472">Membrane</keyword>
<evidence type="ECO:0000256" key="6">
    <source>
        <dbReference type="SAM" id="Phobius"/>
    </source>
</evidence>
<dbReference type="HOGENOM" id="CLU_2374153_0_0_1"/>
<dbReference type="GO" id="GO:0005524">
    <property type="term" value="F:ATP binding"/>
    <property type="evidence" value="ECO:0007669"/>
    <property type="project" value="UniProtKB-KW"/>
</dbReference>
<dbReference type="EMBL" id="KN837156">
    <property type="protein sequence ID" value="KIJ38902.1"/>
    <property type="molecule type" value="Genomic_DNA"/>
</dbReference>
<name>A0A0C9VBM2_SPHS4</name>
<dbReference type="GO" id="GO:0042626">
    <property type="term" value="F:ATPase-coupled transmembrane transporter activity"/>
    <property type="evidence" value="ECO:0007669"/>
    <property type="project" value="TreeGrafter"/>
</dbReference>
<evidence type="ECO:0000256" key="4">
    <source>
        <dbReference type="ARBA" id="ARBA00022989"/>
    </source>
</evidence>
<gene>
    <name evidence="7" type="ORF">M422DRAFT_258308</name>
</gene>
<evidence type="ECO:0000256" key="5">
    <source>
        <dbReference type="ARBA" id="ARBA00023136"/>
    </source>
</evidence>
<dbReference type="PANTHER" id="PTHR24223">
    <property type="entry name" value="ATP-BINDING CASSETTE SUB-FAMILY C"/>
    <property type="match status" value="1"/>
</dbReference>
<evidence type="ECO:0000256" key="1">
    <source>
        <dbReference type="ARBA" id="ARBA00022692"/>
    </source>
</evidence>
<evidence type="ECO:0000256" key="2">
    <source>
        <dbReference type="ARBA" id="ARBA00022741"/>
    </source>
</evidence>
<sequence length="95" mass="11200">MADEVLGMFIKFFVWEEKWIVKAIKQRMVEMKWLAKTHNINMLYSLVWNIVPNSIFILSFLTYILLGNKLTVSTAFTAIKFFDMLKMPLNILPLP</sequence>
<evidence type="ECO:0000256" key="3">
    <source>
        <dbReference type="ARBA" id="ARBA00022840"/>
    </source>
</evidence>
<dbReference type="AlphaFoldDB" id="A0A0C9VBM2"/>
<evidence type="ECO:0000313" key="8">
    <source>
        <dbReference type="Proteomes" id="UP000054279"/>
    </source>
</evidence>
<dbReference type="GO" id="GO:0016020">
    <property type="term" value="C:membrane"/>
    <property type="evidence" value="ECO:0007669"/>
    <property type="project" value="InterPro"/>
</dbReference>
<keyword evidence="4 6" id="KW-1133">Transmembrane helix</keyword>
<dbReference type="Proteomes" id="UP000054279">
    <property type="component" value="Unassembled WGS sequence"/>
</dbReference>
<evidence type="ECO:0008006" key="9">
    <source>
        <dbReference type="Google" id="ProtNLM"/>
    </source>
</evidence>
<dbReference type="OrthoDB" id="3258067at2759"/>
<proteinExistence type="predicted"/>